<dbReference type="InterPro" id="IPR046335">
    <property type="entry name" value="LacI/GalR-like_sensor"/>
</dbReference>
<dbReference type="Pfam" id="PF00356">
    <property type="entry name" value="LacI"/>
    <property type="match status" value="1"/>
</dbReference>
<dbReference type="InterPro" id="IPR010982">
    <property type="entry name" value="Lambda_DNA-bd_dom_sf"/>
</dbReference>
<proteinExistence type="predicted"/>
<keyword evidence="3" id="KW-0804">Transcription</keyword>
<dbReference type="CDD" id="cd06267">
    <property type="entry name" value="PBP1_LacI_sugar_binding-like"/>
    <property type="match status" value="1"/>
</dbReference>
<dbReference type="Proteomes" id="UP001139365">
    <property type="component" value="Unassembled WGS sequence"/>
</dbReference>
<sequence>MSKITIKELACMAGVSPTAVSFVLNGRPGVSESTRKKVLDIISEVGYTANISSRCLALKKSFNIALLYSESSSPFDDLFYFEVARGALECCNARGYNIVLNKIRYENGRAVLPEVITRRNADGVMVFQDVSGEVFRQIESYGAPAVVVDSYADPGRYAGIGISVPSIVGTALDYLIAGRHRKIGLITTDFIPDLKRQVTEAFPAKLTASGLEYHPEWVMTDARDEDSAAVCAAKILEAPDRPDAIFCTGDIYAIGALRALEKRGVSVPDDISVIGADNIIACRYVRPSLTTVDYDKALLGSMACEMLIRRISGEEVESVRMNTLGICERESAKKPCAKDKCKTFDCTAAFYTDSTKRLCGTD</sequence>
<dbReference type="PROSITE" id="PS50932">
    <property type="entry name" value="HTH_LACI_2"/>
    <property type="match status" value="1"/>
</dbReference>
<keyword evidence="2" id="KW-0238">DNA-binding</keyword>
<dbReference type="Pfam" id="PF13377">
    <property type="entry name" value="Peripla_BP_3"/>
    <property type="match status" value="1"/>
</dbReference>
<dbReference type="EMBL" id="JALEMU010000093">
    <property type="protein sequence ID" value="MCI5755813.1"/>
    <property type="molecule type" value="Genomic_DNA"/>
</dbReference>
<dbReference type="GO" id="GO:0000976">
    <property type="term" value="F:transcription cis-regulatory region binding"/>
    <property type="evidence" value="ECO:0007669"/>
    <property type="project" value="TreeGrafter"/>
</dbReference>
<dbReference type="Gene3D" id="1.10.260.40">
    <property type="entry name" value="lambda repressor-like DNA-binding domains"/>
    <property type="match status" value="1"/>
</dbReference>
<dbReference type="InterPro" id="IPR000843">
    <property type="entry name" value="HTH_LacI"/>
</dbReference>
<dbReference type="SUPFAM" id="SSF53822">
    <property type="entry name" value="Periplasmic binding protein-like I"/>
    <property type="match status" value="1"/>
</dbReference>
<evidence type="ECO:0000256" key="2">
    <source>
        <dbReference type="ARBA" id="ARBA00023125"/>
    </source>
</evidence>
<keyword evidence="1" id="KW-0805">Transcription regulation</keyword>
<comment type="caution">
    <text evidence="5">The sequence shown here is derived from an EMBL/GenBank/DDBJ whole genome shotgun (WGS) entry which is preliminary data.</text>
</comment>
<feature type="domain" description="HTH lacI-type" evidence="4">
    <location>
        <begin position="4"/>
        <end position="58"/>
    </location>
</feature>
<dbReference type="SMART" id="SM00354">
    <property type="entry name" value="HTH_LACI"/>
    <property type="match status" value="1"/>
</dbReference>
<dbReference type="PANTHER" id="PTHR30146">
    <property type="entry name" value="LACI-RELATED TRANSCRIPTIONAL REPRESSOR"/>
    <property type="match status" value="1"/>
</dbReference>
<accession>A0AAE3FJR6</accession>
<evidence type="ECO:0000256" key="1">
    <source>
        <dbReference type="ARBA" id="ARBA00023015"/>
    </source>
</evidence>
<evidence type="ECO:0000256" key="3">
    <source>
        <dbReference type="ARBA" id="ARBA00023163"/>
    </source>
</evidence>
<dbReference type="CDD" id="cd01392">
    <property type="entry name" value="HTH_LacI"/>
    <property type="match status" value="1"/>
</dbReference>
<protein>
    <submittedName>
        <fullName evidence="5">LacI family transcriptional regulator</fullName>
    </submittedName>
</protein>
<dbReference type="PANTHER" id="PTHR30146:SF109">
    <property type="entry name" value="HTH-TYPE TRANSCRIPTIONAL REGULATOR GALS"/>
    <property type="match status" value="1"/>
</dbReference>
<dbReference type="SUPFAM" id="SSF47413">
    <property type="entry name" value="lambda repressor-like DNA-binding domains"/>
    <property type="match status" value="1"/>
</dbReference>
<reference evidence="5 6" key="1">
    <citation type="submission" date="2022-03" db="EMBL/GenBank/DDBJ databases">
        <title>Metagenome-assembled genomes from swine fecal metagenomes.</title>
        <authorList>
            <person name="Holman D.B."/>
            <person name="Kommadath A."/>
        </authorList>
    </citation>
    <scope>NUCLEOTIDE SEQUENCE [LARGE SCALE GENOMIC DNA]</scope>
    <source>
        <strain evidence="5">SUG147</strain>
    </source>
</reference>
<evidence type="ECO:0000259" key="4">
    <source>
        <dbReference type="PROSITE" id="PS50932"/>
    </source>
</evidence>
<dbReference type="Gene3D" id="3.40.50.2300">
    <property type="match status" value="2"/>
</dbReference>
<name>A0AAE3FJR6_9BACT</name>
<dbReference type="GO" id="GO:0003700">
    <property type="term" value="F:DNA-binding transcription factor activity"/>
    <property type="evidence" value="ECO:0007669"/>
    <property type="project" value="TreeGrafter"/>
</dbReference>
<dbReference type="PROSITE" id="PS00356">
    <property type="entry name" value="HTH_LACI_1"/>
    <property type="match status" value="1"/>
</dbReference>
<evidence type="ECO:0000313" key="5">
    <source>
        <dbReference type="EMBL" id="MCI5755813.1"/>
    </source>
</evidence>
<evidence type="ECO:0000313" key="6">
    <source>
        <dbReference type="Proteomes" id="UP001139365"/>
    </source>
</evidence>
<gene>
    <name evidence="5" type="ORF">MR241_05910</name>
</gene>
<dbReference type="AlphaFoldDB" id="A0AAE3FJR6"/>
<organism evidence="5 6">
    <name type="scientific">Candidatus Colimorpha enterica</name>
    <dbReference type="NCBI Taxonomy" id="3083063"/>
    <lineage>
        <taxon>Bacteria</taxon>
        <taxon>Pseudomonadati</taxon>
        <taxon>Bacteroidota</taxon>
        <taxon>Bacteroidia</taxon>
        <taxon>Bacteroidales</taxon>
        <taxon>Candidatus Colimorpha</taxon>
    </lineage>
</organism>
<dbReference type="InterPro" id="IPR028082">
    <property type="entry name" value="Peripla_BP_I"/>
</dbReference>